<dbReference type="CDD" id="cd00616">
    <property type="entry name" value="AHBA_syn"/>
    <property type="match status" value="1"/>
</dbReference>
<dbReference type="Pfam" id="PF01041">
    <property type="entry name" value="DegT_DnrJ_EryC1"/>
    <property type="match status" value="1"/>
</dbReference>
<gene>
    <name evidence="5" type="ORF">GTO89_08260</name>
</gene>
<evidence type="ECO:0000313" key="5">
    <source>
        <dbReference type="EMBL" id="MZP43027.1"/>
    </source>
</evidence>
<accession>A0A845L8F5</accession>
<dbReference type="EMBL" id="WXEX01000006">
    <property type="protein sequence ID" value="MZP43027.1"/>
    <property type="molecule type" value="Genomic_DNA"/>
</dbReference>
<sequence>MNAIRWWRTKLGDNEGQRIVASIEQECLSQGAVTAELERQVAASMNVSYAVATTSGSMALLMALLSLGIGPGDEVIVPNRTFIATAHAVLLCGATVVLADTRQDLPLIDLEQAEQLITKRTKAIMPVHLCGRDAGMAEIRQFAKERGLFVVEDACQAMFSRNGDGFLGTQGDIGCFSLGVTKLLTTGQGGLLVTNDEALYQRLKLLRIHGVKDTFEAAYGQFGFNFRFNDILASIGLEQMAHRAEKVERVRAIYDRYREGLQDLEPVRLLPVRETEGEIPLYIEVLCQDREQVRRYLAEQQIESRPFLPNLHLSPHLHAQGKYPKSQRFHEQGLFLPSGPAQPMENIDQVIACLRAYAKSC</sequence>
<keyword evidence="4" id="KW-0472">Membrane</keyword>
<dbReference type="Proteomes" id="UP000471031">
    <property type="component" value="Unassembled WGS sequence"/>
</dbReference>
<evidence type="ECO:0000256" key="3">
    <source>
        <dbReference type="RuleBase" id="RU004508"/>
    </source>
</evidence>
<feature type="transmembrane region" description="Helical" evidence="4">
    <location>
        <begin position="47"/>
        <end position="69"/>
    </location>
</feature>
<evidence type="ECO:0000256" key="4">
    <source>
        <dbReference type="SAM" id="Phobius"/>
    </source>
</evidence>
<dbReference type="Gene3D" id="3.40.640.10">
    <property type="entry name" value="Type I PLP-dependent aspartate aminotransferase-like (Major domain)"/>
    <property type="match status" value="1"/>
</dbReference>
<dbReference type="AlphaFoldDB" id="A0A845L8F5"/>
<comment type="caution">
    <text evidence="5">The sequence shown here is derived from an EMBL/GenBank/DDBJ whole genome shotgun (WGS) entry which is preliminary data.</text>
</comment>
<feature type="modified residue" description="N6-(pyridoxal phosphate)lysine" evidence="2">
    <location>
        <position position="182"/>
    </location>
</feature>
<dbReference type="PIRSF" id="PIRSF000390">
    <property type="entry name" value="PLP_StrS"/>
    <property type="match status" value="1"/>
</dbReference>
<keyword evidence="6" id="KW-1185">Reference proteome</keyword>
<proteinExistence type="inferred from homology"/>
<dbReference type="InterPro" id="IPR015422">
    <property type="entry name" value="PyrdxlP-dep_Trfase_small"/>
</dbReference>
<dbReference type="RefSeq" id="WP_161261603.1">
    <property type="nucleotide sequence ID" value="NZ_JAFBDC010000005.1"/>
</dbReference>
<keyword evidence="2 3" id="KW-0663">Pyridoxal phosphate</keyword>
<feature type="active site" description="Proton acceptor" evidence="1">
    <location>
        <position position="182"/>
    </location>
</feature>
<dbReference type="PANTHER" id="PTHR30244:SF34">
    <property type="entry name" value="DTDP-4-AMINO-4,6-DIDEOXYGALACTOSE TRANSAMINASE"/>
    <property type="match status" value="1"/>
</dbReference>
<dbReference type="Gene3D" id="3.90.1150.10">
    <property type="entry name" value="Aspartate Aminotransferase, domain 1"/>
    <property type="match status" value="1"/>
</dbReference>
<evidence type="ECO:0000256" key="2">
    <source>
        <dbReference type="PIRSR" id="PIRSR000390-2"/>
    </source>
</evidence>
<evidence type="ECO:0000313" key="6">
    <source>
        <dbReference type="Proteomes" id="UP000471031"/>
    </source>
</evidence>
<keyword evidence="5" id="KW-0032">Aminotransferase</keyword>
<dbReference type="InterPro" id="IPR015421">
    <property type="entry name" value="PyrdxlP-dep_Trfase_major"/>
</dbReference>
<comment type="similarity">
    <text evidence="3">Belongs to the DegT/DnrJ/EryC1 family.</text>
</comment>
<dbReference type="OrthoDB" id="9810913at2"/>
<dbReference type="GO" id="GO:0000271">
    <property type="term" value="P:polysaccharide biosynthetic process"/>
    <property type="evidence" value="ECO:0007669"/>
    <property type="project" value="TreeGrafter"/>
</dbReference>
<dbReference type="PANTHER" id="PTHR30244">
    <property type="entry name" value="TRANSAMINASE"/>
    <property type="match status" value="1"/>
</dbReference>
<reference evidence="5 6" key="1">
    <citation type="submission" date="2020-01" db="EMBL/GenBank/DDBJ databases">
        <title>Whole genome sequence of Heliobacterium gestii DSM 11169.</title>
        <authorList>
            <person name="Kyndt J.A."/>
            <person name="Meyer T.E."/>
        </authorList>
    </citation>
    <scope>NUCLEOTIDE SEQUENCE [LARGE SCALE GENOMIC DNA]</scope>
    <source>
        <strain evidence="5 6">DSM 11169</strain>
    </source>
</reference>
<keyword evidence="4" id="KW-1133">Transmembrane helix</keyword>
<dbReference type="GO" id="GO:0030170">
    <property type="term" value="F:pyridoxal phosphate binding"/>
    <property type="evidence" value="ECO:0007669"/>
    <property type="project" value="TreeGrafter"/>
</dbReference>
<protein>
    <submittedName>
        <fullName evidence="5">Aminotransferase class I/II-fold pyridoxal phosphate-dependent enzyme</fullName>
    </submittedName>
</protein>
<dbReference type="InterPro" id="IPR015424">
    <property type="entry name" value="PyrdxlP-dep_Trfase"/>
</dbReference>
<dbReference type="SUPFAM" id="SSF53383">
    <property type="entry name" value="PLP-dependent transferases"/>
    <property type="match status" value="1"/>
</dbReference>
<dbReference type="GO" id="GO:0008483">
    <property type="term" value="F:transaminase activity"/>
    <property type="evidence" value="ECO:0007669"/>
    <property type="project" value="UniProtKB-KW"/>
</dbReference>
<name>A0A845L8F5_HELGE</name>
<organism evidence="5 6">
    <name type="scientific">Heliomicrobium gestii</name>
    <name type="common">Heliobacterium gestii</name>
    <dbReference type="NCBI Taxonomy" id="2699"/>
    <lineage>
        <taxon>Bacteria</taxon>
        <taxon>Bacillati</taxon>
        <taxon>Bacillota</taxon>
        <taxon>Clostridia</taxon>
        <taxon>Eubacteriales</taxon>
        <taxon>Heliobacteriaceae</taxon>
        <taxon>Heliomicrobium</taxon>
    </lineage>
</organism>
<keyword evidence="4" id="KW-0812">Transmembrane</keyword>
<dbReference type="InterPro" id="IPR000653">
    <property type="entry name" value="DegT/StrS_aminotransferase"/>
</dbReference>
<keyword evidence="5" id="KW-0808">Transferase</keyword>
<evidence type="ECO:0000256" key="1">
    <source>
        <dbReference type="PIRSR" id="PIRSR000390-1"/>
    </source>
</evidence>